<evidence type="ECO:0008006" key="3">
    <source>
        <dbReference type="Google" id="ProtNLM"/>
    </source>
</evidence>
<accession>A0ABS3P128</accession>
<name>A0ABS3P128_9BACI</name>
<organism evidence="1 2">
    <name type="scientific">Bacillus arachidis</name>
    <dbReference type="NCBI Taxonomy" id="2819290"/>
    <lineage>
        <taxon>Bacteria</taxon>
        <taxon>Bacillati</taxon>
        <taxon>Bacillota</taxon>
        <taxon>Bacilli</taxon>
        <taxon>Bacillales</taxon>
        <taxon>Bacillaceae</taxon>
        <taxon>Bacillus</taxon>
    </lineage>
</organism>
<sequence>MYPTLQYFLKTYCTLSVHEDEIINVMTEFLEEEEQETVAKLQHELLHIKQAKAWEEGCLLAAKQGNRIWSLEEAREHIEAFIRLLQNKKA</sequence>
<dbReference type="EMBL" id="JAGDQJ010000019">
    <property type="protein sequence ID" value="MBO1626886.1"/>
    <property type="molecule type" value="Genomic_DNA"/>
</dbReference>
<evidence type="ECO:0000313" key="1">
    <source>
        <dbReference type="EMBL" id="MBO1626886.1"/>
    </source>
</evidence>
<dbReference type="Proteomes" id="UP000677611">
    <property type="component" value="Unassembled WGS sequence"/>
</dbReference>
<gene>
    <name evidence="1" type="ORF">J4P90_16930</name>
</gene>
<dbReference type="RefSeq" id="WP_208018400.1">
    <property type="nucleotide sequence ID" value="NZ_CP127376.1"/>
</dbReference>
<comment type="caution">
    <text evidence="1">The sequence shown here is derived from an EMBL/GenBank/DDBJ whole genome shotgun (WGS) entry which is preliminary data.</text>
</comment>
<protein>
    <recommendedName>
        <fullName evidence="3">Group-specific protein</fullName>
    </recommendedName>
</protein>
<reference evidence="1 2" key="1">
    <citation type="submission" date="2021-03" db="EMBL/GenBank/DDBJ databases">
        <title>Identification of novel Bacillus strains.</title>
        <authorList>
            <person name="Xiao Z."/>
            <person name="Li Y."/>
            <person name="Shen J."/>
        </authorList>
    </citation>
    <scope>NUCLEOTIDE SEQUENCE [LARGE SCALE GENOMIC DNA]</scope>
    <source>
        <strain evidence="1 2">SY8</strain>
    </source>
</reference>
<proteinExistence type="predicted"/>
<keyword evidence="2" id="KW-1185">Reference proteome</keyword>
<evidence type="ECO:0000313" key="2">
    <source>
        <dbReference type="Proteomes" id="UP000677611"/>
    </source>
</evidence>